<evidence type="ECO:0000313" key="3">
    <source>
        <dbReference type="Proteomes" id="UP001176960"/>
    </source>
</evidence>
<organism evidence="2 3">
    <name type="scientific">Brytella acorum</name>
    <dbReference type="NCBI Taxonomy" id="2959299"/>
    <lineage>
        <taxon>Bacteria</taxon>
        <taxon>Pseudomonadati</taxon>
        <taxon>Pseudomonadota</taxon>
        <taxon>Alphaproteobacteria</taxon>
        <taxon>Acetobacterales</taxon>
        <taxon>Acetobacteraceae</taxon>
        <taxon>Brytella</taxon>
    </lineage>
</organism>
<comment type="caution">
    <text evidence="2">The sequence shown here is derived from an EMBL/GenBank/DDBJ whole genome shotgun (WGS) entry which is preliminary data.</text>
</comment>
<name>A0AA35V3J2_9PROT</name>
<dbReference type="Gene3D" id="3.30.450.150">
    <property type="entry name" value="Haem-degrading domain"/>
    <property type="match status" value="1"/>
</dbReference>
<dbReference type="InterPro" id="IPR038084">
    <property type="entry name" value="PduO/GlcC-like_sf"/>
</dbReference>
<dbReference type="AlphaFoldDB" id="A0AA35V3J2"/>
<dbReference type="EMBL" id="CATKSH010000001">
    <property type="protein sequence ID" value="CAI9119303.1"/>
    <property type="molecule type" value="Genomic_DNA"/>
</dbReference>
<dbReference type="NCBIfam" id="NF002696">
    <property type="entry name" value="PRK02487.1-5"/>
    <property type="match status" value="1"/>
</dbReference>
<dbReference type="Proteomes" id="UP001176960">
    <property type="component" value="Unassembled WGS sequence"/>
</dbReference>
<comment type="similarity">
    <text evidence="1">Belongs to the UPF0303 family.</text>
</comment>
<reference evidence="2" key="1">
    <citation type="submission" date="2023-03" db="EMBL/GenBank/DDBJ databases">
        <authorList>
            <person name="Cleenwerck I."/>
        </authorList>
    </citation>
    <scope>NUCLEOTIDE SEQUENCE</scope>
    <source>
        <strain evidence="2">LMG 32879</strain>
    </source>
</reference>
<dbReference type="HAMAP" id="MF_00761">
    <property type="entry name" value="UPF0303"/>
    <property type="match status" value="1"/>
</dbReference>
<dbReference type="PANTHER" id="PTHR28255">
    <property type="match status" value="1"/>
</dbReference>
<dbReference type="PIRSF" id="PIRSF008757">
    <property type="entry name" value="UCP008757"/>
    <property type="match status" value="1"/>
</dbReference>
<sequence length="164" mass="18262">MTLAQNLGAIIAQEKGLVFSSFDENIAWKIGCMLHERAVTETLPLAIDIRFFDRQLFFAATHGVVADNHDWVRRKARTVQRFLCSSYRVAHELALEETNIEQRYFLSPVEYAACGGGFPITIRNVGVIGSVVVSGLPDRRDHELVVDALCDALGKARADFLLPT</sequence>
<evidence type="ECO:0000256" key="1">
    <source>
        <dbReference type="HAMAP-Rule" id="MF_00761"/>
    </source>
</evidence>
<accession>A0AA35V3J2</accession>
<evidence type="ECO:0000313" key="2">
    <source>
        <dbReference type="EMBL" id="CAI9119303.1"/>
    </source>
</evidence>
<dbReference type="PANTHER" id="PTHR28255:SF1">
    <property type="entry name" value="UPF0303 PROTEIN YBR137W"/>
    <property type="match status" value="1"/>
</dbReference>
<gene>
    <name evidence="2" type="ORF">LMG32879_000116</name>
</gene>
<dbReference type="RefSeq" id="WP_289842378.1">
    <property type="nucleotide sequence ID" value="NZ_CATKSH010000001.1"/>
</dbReference>
<proteinExistence type="inferred from homology"/>
<dbReference type="Pfam" id="PF03928">
    <property type="entry name" value="HbpS-like"/>
    <property type="match status" value="1"/>
</dbReference>
<dbReference type="InterPro" id="IPR005624">
    <property type="entry name" value="PduO/GlcC-like"/>
</dbReference>
<keyword evidence="3" id="KW-1185">Reference proteome</keyword>
<dbReference type="InterPro" id="IPR010371">
    <property type="entry name" value="YBR137W-like"/>
</dbReference>
<protein>
    <recommendedName>
        <fullName evidence="1">UPF0303 protein LMG32879_000116</fullName>
    </recommendedName>
</protein>
<dbReference type="SUPFAM" id="SSF143744">
    <property type="entry name" value="GlcG-like"/>
    <property type="match status" value="1"/>
</dbReference>